<evidence type="ECO:0000313" key="10">
    <source>
        <dbReference type="EMBL" id="AOS44172.1"/>
    </source>
</evidence>
<dbReference type="Pfam" id="PF14520">
    <property type="entry name" value="HHH_5"/>
    <property type="match status" value="1"/>
</dbReference>
<keyword evidence="6" id="KW-0742">SOS response</keyword>
<dbReference type="Proteomes" id="UP000095228">
    <property type="component" value="Chromosome"/>
</dbReference>
<dbReference type="InterPro" id="IPR038476">
    <property type="entry name" value="UvrC_RNase_H_dom_sf"/>
</dbReference>
<evidence type="ECO:0000259" key="8">
    <source>
        <dbReference type="PROSITE" id="PS50164"/>
    </source>
</evidence>
<dbReference type="InterPro" id="IPR001162">
    <property type="entry name" value="UvrC_RNase_H_dom"/>
</dbReference>
<dbReference type="Gene3D" id="3.30.420.340">
    <property type="entry name" value="UvrC, RNAse H endonuclease domain"/>
    <property type="match status" value="1"/>
</dbReference>
<evidence type="ECO:0000256" key="6">
    <source>
        <dbReference type="ARBA" id="ARBA00023236"/>
    </source>
</evidence>
<keyword evidence="5" id="KW-0234">DNA repair</keyword>
<dbReference type="SUPFAM" id="SSF47781">
    <property type="entry name" value="RuvA domain 2-like"/>
    <property type="match status" value="1"/>
</dbReference>
<dbReference type="PROSITE" id="PS50151">
    <property type="entry name" value="UVR"/>
    <property type="match status" value="1"/>
</dbReference>
<sequence length="495" mass="56461">MSVDLKEKVRALPESPGVYLMKDRLGRIIYVGKAKSLKKRVSSYFQAGRTRALRHQPKIRTLIEMIEDFEIIEVKSEPEALLLEGKLIKQWRPKYNTDFTDDKRFLLVRLNPADELPRFTLTRFRKDDRSRYFGPFAHSGLLRRTLASMRKQFGVLLGDTHPVKLPDGRWRLYDDVRAELTTWPNEVSAADYQERVAQACAFLDGKSREWLKALRDEMQARSDKQEFEKAAELRDVVLALERTLARTRKFTRDLTKLQPNAEALRALQEALGLESPPVHMECFDISHISGTFVVASMVHFTDGSPDKDHYRRFQIKSFIGNDDFRAMEEVVGRRYRRLLAEQKLFPDLIVIDGGRGQIAAALKAFVALDSPPPALIGLAKKHETIIFPDARAPLNLPLGHPGLNLLQRLRDEAHRFANTYNADLRSRKIRESILDDFPGLGEKRKTALLAHFGSIDRLRSASADQIAELDGFGAKFAAELHAFLHEAKPTTVIPD</sequence>
<dbReference type="Pfam" id="PF01541">
    <property type="entry name" value="GIY-YIG"/>
    <property type="match status" value="1"/>
</dbReference>
<proteinExistence type="predicted"/>
<keyword evidence="1" id="KW-0963">Cytoplasm</keyword>
<dbReference type="Gene3D" id="4.10.860.10">
    <property type="entry name" value="UVR domain"/>
    <property type="match status" value="1"/>
</dbReference>
<dbReference type="InterPro" id="IPR050066">
    <property type="entry name" value="UvrABC_protein_C"/>
</dbReference>
<dbReference type="InterPro" id="IPR010994">
    <property type="entry name" value="RuvA_2-like"/>
</dbReference>
<dbReference type="PANTHER" id="PTHR30562">
    <property type="entry name" value="UVRC/OXIDOREDUCTASE"/>
    <property type="match status" value="1"/>
</dbReference>
<dbReference type="GO" id="GO:0009381">
    <property type="term" value="F:excinuclease ABC activity"/>
    <property type="evidence" value="ECO:0007669"/>
    <property type="project" value="InterPro"/>
</dbReference>
<dbReference type="InterPro" id="IPR000305">
    <property type="entry name" value="GIY-YIG_endonuc"/>
</dbReference>
<evidence type="ECO:0000313" key="11">
    <source>
        <dbReference type="Proteomes" id="UP000095228"/>
    </source>
</evidence>
<protein>
    <submittedName>
        <fullName evidence="10">UvrABC system protein C</fullName>
    </submittedName>
</protein>
<feature type="domain" description="GIY-YIG" evidence="8">
    <location>
        <begin position="14"/>
        <end position="97"/>
    </location>
</feature>
<dbReference type="Pfam" id="PF08459">
    <property type="entry name" value="UvrC_RNaseH_dom"/>
    <property type="match status" value="1"/>
</dbReference>
<evidence type="ECO:0000259" key="7">
    <source>
        <dbReference type="PROSITE" id="PS50151"/>
    </source>
</evidence>
<dbReference type="STRING" id="1838286.Verru16b_01233"/>
<keyword evidence="4" id="KW-0267">Excision nuclease</keyword>
<dbReference type="InterPro" id="IPR035901">
    <property type="entry name" value="GIY-YIG_endonuc_sf"/>
</dbReference>
<evidence type="ECO:0000256" key="3">
    <source>
        <dbReference type="ARBA" id="ARBA00022769"/>
    </source>
</evidence>
<dbReference type="GO" id="GO:0006289">
    <property type="term" value="P:nucleotide-excision repair"/>
    <property type="evidence" value="ECO:0007669"/>
    <property type="project" value="InterPro"/>
</dbReference>
<keyword evidence="2" id="KW-0227">DNA damage</keyword>
<dbReference type="Gene3D" id="1.10.150.20">
    <property type="entry name" value="5' to 3' exonuclease, C-terminal subdomain"/>
    <property type="match status" value="1"/>
</dbReference>
<dbReference type="InterPro" id="IPR036876">
    <property type="entry name" value="UVR_dom_sf"/>
</dbReference>
<dbReference type="SUPFAM" id="SSF46600">
    <property type="entry name" value="C-terminal UvrC-binding domain of UvrB"/>
    <property type="match status" value="1"/>
</dbReference>
<evidence type="ECO:0000259" key="9">
    <source>
        <dbReference type="PROSITE" id="PS50165"/>
    </source>
</evidence>
<dbReference type="Pfam" id="PF02151">
    <property type="entry name" value="UVR"/>
    <property type="match status" value="1"/>
</dbReference>
<dbReference type="PROSITE" id="PS50164">
    <property type="entry name" value="GIY_YIG"/>
    <property type="match status" value="1"/>
</dbReference>
<dbReference type="FunFam" id="3.40.1440.10:FF:000001">
    <property type="entry name" value="UvrABC system protein C"/>
    <property type="match status" value="1"/>
</dbReference>
<evidence type="ECO:0000256" key="1">
    <source>
        <dbReference type="ARBA" id="ARBA00022490"/>
    </source>
</evidence>
<dbReference type="PATRIC" id="fig|1838286.3.peg.1242"/>
<dbReference type="GO" id="GO:0009432">
    <property type="term" value="P:SOS response"/>
    <property type="evidence" value="ECO:0007669"/>
    <property type="project" value="UniProtKB-KW"/>
</dbReference>
<evidence type="ECO:0000256" key="4">
    <source>
        <dbReference type="ARBA" id="ARBA00022881"/>
    </source>
</evidence>
<dbReference type="InterPro" id="IPR047296">
    <property type="entry name" value="GIY-YIG_UvrC_Cho"/>
</dbReference>
<keyword evidence="3" id="KW-0228">DNA excision</keyword>
<dbReference type="InterPro" id="IPR001943">
    <property type="entry name" value="UVR_dom"/>
</dbReference>
<feature type="domain" description="UVR" evidence="7">
    <location>
        <begin position="208"/>
        <end position="243"/>
    </location>
</feature>
<organism evidence="10 11">
    <name type="scientific">Lacunisphaera limnophila</name>
    <dbReference type="NCBI Taxonomy" id="1838286"/>
    <lineage>
        <taxon>Bacteria</taxon>
        <taxon>Pseudomonadati</taxon>
        <taxon>Verrucomicrobiota</taxon>
        <taxon>Opitutia</taxon>
        <taxon>Opitutales</taxon>
        <taxon>Opitutaceae</taxon>
        <taxon>Lacunisphaera</taxon>
    </lineage>
</organism>
<name>A0A1D8ATH4_9BACT</name>
<reference evidence="10 11" key="1">
    <citation type="submission" date="2016-06" db="EMBL/GenBank/DDBJ databases">
        <title>Three novel species with peptidoglycan cell walls form the new genus Lacunisphaera gen. nov. in the family Opitutaceae of the verrucomicrobial subdivision 4.</title>
        <authorList>
            <person name="Rast P."/>
            <person name="Gloeckner I."/>
            <person name="Jogler M."/>
            <person name="Boedeker C."/>
            <person name="Jeske O."/>
            <person name="Wiegand S."/>
            <person name="Reinhardt R."/>
            <person name="Schumann P."/>
            <person name="Rohde M."/>
            <person name="Spring S."/>
            <person name="Gloeckner F.O."/>
            <person name="Jogler C."/>
        </authorList>
    </citation>
    <scope>NUCLEOTIDE SEQUENCE [LARGE SCALE GENOMIC DNA]</scope>
    <source>
        <strain evidence="10 11">IG16b</strain>
    </source>
</reference>
<keyword evidence="11" id="KW-1185">Reference proteome</keyword>
<evidence type="ECO:0000256" key="5">
    <source>
        <dbReference type="ARBA" id="ARBA00023204"/>
    </source>
</evidence>
<dbReference type="CDD" id="cd10434">
    <property type="entry name" value="GIY-YIG_UvrC_Cho"/>
    <property type="match status" value="1"/>
</dbReference>
<dbReference type="EMBL" id="CP016094">
    <property type="protein sequence ID" value="AOS44172.1"/>
    <property type="molecule type" value="Genomic_DNA"/>
</dbReference>
<dbReference type="RefSeq" id="WP_069961456.1">
    <property type="nucleotide sequence ID" value="NZ_CP016094.1"/>
</dbReference>
<dbReference type="OrthoDB" id="9804933at2"/>
<dbReference type="KEGG" id="obg:Verru16b_01233"/>
<dbReference type="Gene3D" id="3.40.1440.10">
    <property type="entry name" value="GIY-YIG endonuclease"/>
    <property type="match status" value="1"/>
</dbReference>
<dbReference type="GO" id="GO:0009380">
    <property type="term" value="C:excinuclease repair complex"/>
    <property type="evidence" value="ECO:0007669"/>
    <property type="project" value="TreeGrafter"/>
</dbReference>
<gene>
    <name evidence="10" type="primary">uvrC</name>
    <name evidence="10" type="ORF">Verru16b_01233</name>
</gene>
<dbReference type="PROSITE" id="PS50165">
    <property type="entry name" value="UVRC"/>
    <property type="match status" value="1"/>
</dbReference>
<dbReference type="AlphaFoldDB" id="A0A1D8ATH4"/>
<dbReference type="PANTHER" id="PTHR30562:SF1">
    <property type="entry name" value="UVRABC SYSTEM PROTEIN C"/>
    <property type="match status" value="1"/>
</dbReference>
<evidence type="ECO:0000256" key="2">
    <source>
        <dbReference type="ARBA" id="ARBA00022763"/>
    </source>
</evidence>
<accession>A0A1D8ATH4</accession>
<feature type="domain" description="UvrC family homology region profile" evidence="9">
    <location>
        <begin position="171"/>
        <end position="365"/>
    </location>
</feature>
<dbReference type="SUPFAM" id="SSF82771">
    <property type="entry name" value="GIY-YIG endonuclease"/>
    <property type="match status" value="1"/>
</dbReference>
<dbReference type="SMART" id="SM00465">
    <property type="entry name" value="GIYc"/>
    <property type="match status" value="1"/>
</dbReference>